<gene>
    <name evidence="13" type="ORF">GA0070606_5518</name>
</gene>
<dbReference type="Proteomes" id="UP000199001">
    <property type="component" value="Unassembled WGS sequence"/>
</dbReference>
<evidence type="ECO:0000313" key="14">
    <source>
        <dbReference type="Proteomes" id="UP000199001"/>
    </source>
</evidence>
<keyword evidence="8" id="KW-0012">Acyltransferase</keyword>
<evidence type="ECO:0000256" key="11">
    <source>
        <dbReference type="ARBA" id="ARBA00023667"/>
    </source>
</evidence>
<evidence type="ECO:0000256" key="1">
    <source>
        <dbReference type="ARBA" id="ARBA00004162"/>
    </source>
</evidence>
<dbReference type="GO" id="GO:0016746">
    <property type="term" value="F:acyltransferase activity"/>
    <property type="evidence" value="ECO:0007669"/>
    <property type="project" value="UniProtKB-KW"/>
</dbReference>
<name>A0A1C6VWV9_9ACTN</name>
<dbReference type="STRING" id="47855.GA0070606_5518"/>
<organism evidence="13 14">
    <name type="scientific">Micromonospora citrea</name>
    <dbReference type="NCBI Taxonomy" id="47855"/>
    <lineage>
        <taxon>Bacteria</taxon>
        <taxon>Bacillati</taxon>
        <taxon>Actinomycetota</taxon>
        <taxon>Actinomycetes</taxon>
        <taxon>Micromonosporales</taxon>
        <taxon>Micromonosporaceae</taxon>
        <taxon>Micromonospora</taxon>
    </lineage>
</organism>
<evidence type="ECO:0000256" key="6">
    <source>
        <dbReference type="ARBA" id="ARBA00022989"/>
    </source>
</evidence>
<accession>A0A1C6VWV9</accession>
<keyword evidence="6" id="KW-1133">Transmembrane helix</keyword>
<evidence type="ECO:0000256" key="9">
    <source>
        <dbReference type="ARBA" id="ARBA00023588"/>
    </source>
</evidence>
<keyword evidence="7" id="KW-0472">Membrane</keyword>
<dbReference type="UniPathway" id="UPA00029">
    <property type="reaction ID" value="UER00560"/>
</dbReference>
<dbReference type="Pfam" id="PF18927">
    <property type="entry name" value="CrtO"/>
    <property type="match status" value="1"/>
</dbReference>
<comment type="subcellular location">
    <subcellularLocation>
        <location evidence="1">Cell membrane</location>
        <topology evidence="1">Single-pass membrane protein</topology>
    </subcellularLocation>
</comment>
<evidence type="ECO:0000256" key="2">
    <source>
        <dbReference type="ARBA" id="ARBA00022475"/>
    </source>
</evidence>
<evidence type="ECO:0000256" key="4">
    <source>
        <dbReference type="ARBA" id="ARBA00022692"/>
    </source>
</evidence>
<evidence type="ECO:0000256" key="5">
    <source>
        <dbReference type="ARBA" id="ARBA00022729"/>
    </source>
</evidence>
<reference evidence="14" key="1">
    <citation type="submission" date="2016-06" db="EMBL/GenBank/DDBJ databases">
        <authorList>
            <person name="Varghese N."/>
            <person name="Submissions Spin"/>
        </authorList>
    </citation>
    <scope>NUCLEOTIDE SEQUENCE [LARGE SCALE GENOMIC DNA]</scope>
    <source>
        <strain evidence="14">DSM 43903</strain>
    </source>
</reference>
<keyword evidence="2" id="KW-1003">Cell membrane</keyword>
<protein>
    <recommendedName>
        <fullName evidence="11">Glycosyl-4,4'-diaponeurosporenoate acyltransferase</fullName>
    </recommendedName>
</protein>
<keyword evidence="5" id="KW-0732">Signal</keyword>
<comment type="similarity">
    <text evidence="10">Belongs to the acyltransferase CrtO family.</text>
</comment>
<keyword evidence="3" id="KW-0808">Transferase</keyword>
<evidence type="ECO:0000256" key="12">
    <source>
        <dbReference type="ARBA" id="ARBA00025324"/>
    </source>
</evidence>
<evidence type="ECO:0000256" key="3">
    <source>
        <dbReference type="ARBA" id="ARBA00022679"/>
    </source>
</evidence>
<proteinExistence type="inferred from homology"/>
<evidence type="ECO:0000313" key="13">
    <source>
        <dbReference type="EMBL" id="SCL70798.1"/>
    </source>
</evidence>
<evidence type="ECO:0000256" key="8">
    <source>
        <dbReference type="ARBA" id="ARBA00023315"/>
    </source>
</evidence>
<dbReference type="InterPro" id="IPR044021">
    <property type="entry name" value="CrtO"/>
</dbReference>
<dbReference type="AlphaFoldDB" id="A0A1C6VWV9"/>
<evidence type="ECO:0000256" key="10">
    <source>
        <dbReference type="ARBA" id="ARBA00023603"/>
    </source>
</evidence>
<evidence type="ECO:0000256" key="7">
    <source>
        <dbReference type="ARBA" id="ARBA00023136"/>
    </source>
</evidence>
<sequence>MELNGRLAGVKPRNRRATLLLLLGAVAVIGAGAAAGALFGYGFAFAWVVHFASMAWITGWIRQAQPALSGGHWRVRPWEPALYRRLGVWWYARLLRRLGWERVVRDQRSFDGGRSGLAALARDTRRSEFAHQMLAFLGLGLAGAALLLGARGAAGWLAVLTVLLHVYPVLLQRALRARVERAAATAAERI</sequence>
<keyword evidence="14" id="KW-1185">Reference proteome</keyword>
<keyword evidence="4" id="KW-0812">Transmembrane</keyword>
<comment type="pathway">
    <text evidence="9">Carotenoid biosynthesis; staphyloxanthin biosynthesis; staphyloxanthin from farnesyl diphosphate: step 5/5.</text>
</comment>
<dbReference type="EMBL" id="FMHZ01000002">
    <property type="protein sequence ID" value="SCL70798.1"/>
    <property type="molecule type" value="Genomic_DNA"/>
</dbReference>
<dbReference type="GO" id="GO:0005886">
    <property type="term" value="C:plasma membrane"/>
    <property type="evidence" value="ECO:0007669"/>
    <property type="project" value="UniProtKB-SubCell"/>
</dbReference>
<comment type="function">
    <text evidence="12">Catalyzes the acylation of glycosyl-4,4'-diaponeurosporenoate, i.e. the esterification of glucose at the C6'' position with the carboxyl group of the C(15) fatty acid 12-methyltetradecanoic acid, to yield staphyloxanthin. This is the last step in the biosynthesis of this orange pigment, present in most staphylococci strains.</text>
</comment>